<dbReference type="Proteomes" id="UP000593564">
    <property type="component" value="Unassembled WGS sequence"/>
</dbReference>
<proteinExistence type="predicted"/>
<evidence type="ECO:0000256" key="1">
    <source>
        <dbReference type="SAM" id="MobiDB-lite"/>
    </source>
</evidence>
<reference evidence="3" key="1">
    <citation type="journal article" date="2020" name="Nat. Commun.">
        <title>Genome assembly of wild tea tree DASZ reveals pedigree and selection history of tea varieties.</title>
        <authorList>
            <person name="Zhang W."/>
            <person name="Zhang Y."/>
            <person name="Qiu H."/>
            <person name="Guo Y."/>
            <person name="Wan H."/>
            <person name="Zhang X."/>
            <person name="Scossa F."/>
            <person name="Alseekh S."/>
            <person name="Zhang Q."/>
            <person name="Wang P."/>
            <person name="Xu L."/>
            <person name="Schmidt M.H."/>
            <person name="Jia X."/>
            <person name="Li D."/>
            <person name="Zhu A."/>
            <person name="Guo F."/>
            <person name="Chen W."/>
            <person name="Ni D."/>
            <person name="Usadel B."/>
            <person name="Fernie A.R."/>
            <person name="Wen W."/>
        </authorList>
    </citation>
    <scope>NUCLEOTIDE SEQUENCE [LARGE SCALE GENOMIC DNA]</scope>
    <source>
        <strain evidence="3">cv. G240</strain>
    </source>
</reference>
<feature type="region of interest" description="Disordered" evidence="1">
    <location>
        <begin position="77"/>
        <end position="101"/>
    </location>
</feature>
<sequence length="101" mass="11827">MTSERGDFNLTGPLHLTDVDWKNVDHRRSVAVCLVQGVYILEQDRQENRQGPEALAAPWWELFHFRLHSQLVDDADHCSSDRKRAESPCKRKREISRQLET</sequence>
<dbReference type="PANTHER" id="PTHR31479">
    <property type="entry name" value="ALPHA/BETA-HYDROLASES SUPERFAMILY PROTEIN"/>
    <property type="match status" value="1"/>
</dbReference>
<name>A0A7J7HMW4_CAMSI</name>
<accession>A0A7J7HMW4</accession>
<dbReference type="EMBL" id="JACBKZ010000003">
    <property type="protein sequence ID" value="KAF5953296.1"/>
    <property type="molecule type" value="Genomic_DNA"/>
</dbReference>
<evidence type="ECO:0000313" key="3">
    <source>
        <dbReference type="Proteomes" id="UP000593564"/>
    </source>
</evidence>
<evidence type="ECO:0000313" key="2">
    <source>
        <dbReference type="EMBL" id="KAF5953296.1"/>
    </source>
</evidence>
<comment type="caution">
    <text evidence="2">The sequence shown here is derived from an EMBL/GenBank/DDBJ whole genome shotgun (WGS) entry which is preliminary data.</text>
</comment>
<reference evidence="2 3" key="2">
    <citation type="submission" date="2020-07" db="EMBL/GenBank/DDBJ databases">
        <title>Genome assembly of wild tea tree DASZ reveals pedigree and selection history of tea varieties.</title>
        <authorList>
            <person name="Zhang W."/>
        </authorList>
    </citation>
    <scope>NUCLEOTIDE SEQUENCE [LARGE SCALE GENOMIC DNA]</scope>
    <source>
        <strain evidence="3">cv. G240</strain>
        <tissue evidence="2">Leaf</tissue>
    </source>
</reference>
<keyword evidence="3" id="KW-1185">Reference proteome</keyword>
<dbReference type="AlphaFoldDB" id="A0A7J7HMW4"/>
<dbReference type="PANTHER" id="PTHR31479:SF2">
    <property type="entry name" value="ALPHA_BETA-HYDROLASES SUPERFAMILY PROTEIN"/>
    <property type="match status" value="1"/>
</dbReference>
<gene>
    <name evidence="2" type="ORF">HYC85_006152</name>
</gene>
<protein>
    <submittedName>
        <fullName evidence="2">Uncharacterized protein</fullName>
    </submittedName>
</protein>
<organism evidence="2 3">
    <name type="scientific">Camellia sinensis</name>
    <name type="common">Tea plant</name>
    <name type="synonym">Thea sinensis</name>
    <dbReference type="NCBI Taxonomy" id="4442"/>
    <lineage>
        <taxon>Eukaryota</taxon>
        <taxon>Viridiplantae</taxon>
        <taxon>Streptophyta</taxon>
        <taxon>Embryophyta</taxon>
        <taxon>Tracheophyta</taxon>
        <taxon>Spermatophyta</taxon>
        <taxon>Magnoliopsida</taxon>
        <taxon>eudicotyledons</taxon>
        <taxon>Gunneridae</taxon>
        <taxon>Pentapetalae</taxon>
        <taxon>asterids</taxon>
        <taxon>Ericales</taxon>
        <taxon>Theaceae</taxon>
        <taxon>Camellia</taxon>
    </lineage>
</organism>